<evidence type="ECO:0000313" key="3">
    <source>
        <dbReference type="EMBL" id="PZQ15854.1"/>
    </source>
</evidence>
<evidence type="ECO:0000256" key="1">
    <source>
        <dbReference type="SAM" id="MobiDB-lite"/>
    </source>
</evidence>
<feature type="region of interest" description="Disordered" evidence="1">
    <location>
        <begin position="120"/>
        <end position="172"/>
    </location>
</feature>
<evidence type="ECO:0000313" key="4">
    <source>
        <dbReference type="Proteomes" id="UP000249577"/>
    </source>
</evidence>
<name>A0A2W5KJA6_ANCNO</name>
<organism evidence="3 4">
    <name type="scientific">Ancylobacter novellus</name>
    <name type="common">Thiobacillus novellus</name>
    <dbReference type="NCBI Taxonomy" id="921"/>
    <lineage>
        <taxon>Bacteria</taxon>
        <taxon>Pseudomonadati</taxon>
        <taxon>Pseudomonadota</taxon>
        <taxon>Alphaproteobacteria</taxon>
        <taxon>Hyphomicrobiales</taxon>
        <taxon>Xanthobacteraceae</taxon>
        <taxon>Ancylobacter</taxon>
    </lineage>
</organism>
<sequence length="186" mass="19919">MKIARILNVVAVAALIGSAVWVYRIKYEATLHAEEVSKLKRQISQEVDAIAVLKAEWAFLARPDRVQAFALQHLDLKPLVREQNVQLASLPSRPAPIDEIGKKLDALGLTGQDASIAIDKEPSAPAAKKPAPAPAKKSTIAVKPAAQLKPPAARPAPQKPMQVAPAPKSAGPVNLTDFLKKMGIVR</sequence>
<protein>
    <recommendedName>
        <fullName evidence="5">Cell division protein FtsL</fullName>
    </recommendedName>
</protein>
<accession>A0A2W5KJA6</accession>
<gene>
    <name evidence="3" type="ORF">DI565_08460</name>
</gene>
<evidence type="ECO:0008006" key="5">
    <source>
        <dbReference type="Google" id="ProtNLM"/>
    </source>
</evidence>
<dbReference type="EMBL" id="QFPN01000004">
    <property type="protein sequence ID" value="PZQ15854.1"/>
    <property type="molecule type" value="Genomic_DNA"/>
</dbReference>
<feature type="transmembrane region" description="Helical" evidence="2">
    <location>
        <begin position="6"/>
        <end position="23"/>
    </location>
</feature>
<keyword evidence="2" id="KW-0812">Transmembrane</keyword>
<comment type="caution">
    <text evidence="3">The sequence shown here is derived from an EMBL/GenBank/DDBJ whole genome shotgun (WGS) entry which is preliminary data.</text>
</comment>
<keyword evidence="2" id="KW-0472">Membrane</keyword>
<dbReference type="Proteomes" id="UP000249577">
    <property type="component" value="Unassembled WGS sequence"/>
</dbReference>
<evidence type="ECO:0000256" key="2">
    <source>
        <dbReference type="SAM" id="Phobius"/>
    </source>
</evidence>
<reference evidence="3 4" key="1">
    <citation type="submission" date="2017-08" db="EMBL/GenBank/DDBJ databases">
        <title>Infants hospitalized years apart are colonized by the same room-sourced microbial strains.</title>
        <authorList>
            <person name="Brooks B."/>
            <person name="Olm M.R."/>
            <person name="Firek B.A."/>
            <person name="Baker R."/>
            <person name="Thomas B.C."/>
            <person name="Morowitz M.J."/>
            <person name="Banfield J.F."/>
        </authorList>
    </citation>
    <scope>NUCLEOTIDE SEQUENCE [LARGE SCALE GENOMIC DNA]</scope>
    <source>
        <strain evidence="3">S2_005_003_R2_43</strain>
    </source>
</reference>
<dbReference type="AlphaFoldDB" id="A0A2W5KJA6"/>
<keyword evidence="2" id="KW-1133">Transmembrane helix</keyword>
<proteinExistence type="predicted"/>
<feature type="compositionally biased region" description="Low complexity" evidence="1">
    <location>
        <begin position="124"/>
        <end position="151"/>
    </location>
</feature>